<dbReference type="SUPFAM" id="SSF55874">
    <property type="entry name" value="ATPase domain of HSP90 chaperone/DNA topoisomerase II/histidine kinase"/>
    <property type="match status" value="1"/>
</dbReference>
<dbReference type="GO" id="GO:0016036">
    <property type="term" value="P:cellular response to phosphate starvation"/>
    <property type="evidence" value="ECO:0007669"/>
    <property type="project" value="TreeGrafter"/>
</dbReference>
<dbReference type="SMART" id="SM00091">
    <property type="entry name" value="PAS"/>
    <property type="match status" value="1"/>
</dbReference>
<dbReference type="InterPro" id="IPR050351">
    <property type="entry name" value="BphY/WalK/GraS-like"/>
</dbReference>
<dbReference type="GO" id="GO:0005524">
    <property type="term" value="F:ATP binding"/>
    <property type="evidence" value="ECO:0007669"/>
    <property type="project" value="UniProtKB-KW"/>
</dbReference>
<evidence type="ECO:0000256" key="9">
    <source>
        <dbReference type="ARBA" id="ARBA00022840"/>
    </source>
</evidence>
<proteinExistence type="predicted"/>
<evidence type="ECO:0000256" key="10">
    <source>
        <dbReference type="ARBA" id="ARBA00023012"/>
    </source>
</evidence>
<keyword evidence="6" id="KW-0808">Transferase</keyword>
<evidence type="ECO:0000256" key="3">
    <source>
        <dbReference type="ARBA" id="ARBA00012438"/>
    </source>
</evidence>
<feature type="domain" description="Histidine kinase" evidence="13">
    <location>
        <begin position="202"/>
        <end position="422"/>
    </location>
</feature>
<dbReference type="PANTHER" id="PTHR45453:SF1">
    <property type="entry name" value="PHOSPHATE REGULON SENSOR PROTEIN PHOR"/>
    <property type="match status" value="1"/>
</dbReference>
<dbReference type="InterPro" id="IPR036890">
    <property type="entry name" value="HATPase_C_sf"/>
</dbReference>
<dbReference type="GO" id="GO:0000155">
    <property type="term" value="F:phosphorelay sensor kinase activity"/>
    <property type="evidence" value="ECO:0007669"/>
    <property type="project" value="InterPro"/>
</dbReference>
<dbReference type="EMBL" id="CP116805">
    <property type="protein sequence ID" value="WCL53011.1"/>
    <property type="molecule type" value="Genomic_DNA"/>
</dbReference>
<dbReference type="InterPro" id="IPR004358">
    <property type="entry name" value="Sig_transdc_His_kin-like_C"/>
</dbReference>
<evidence type="ECO:0000256" key="4">
    <source>
        <dbReference type="ARBA" id="ARBA00022475"/>
    </source>
</evidence>
<dbReference type="Pfam" id="PF13188">
    <property type="entry name" value="PAS_8"/>
    <property type="match status" value="1"/>
</dbReference>
<feature type="domain" description="PAS" evidence="14">
    <location>
        <begin position="80"/>
        <end position="116"/>
    </location>
</feature>
<name>A0AAF0BLC6_9PROT</name>
<keyword evidence="12" id="KW-0812">Transmembrane</keyword>
<evidence type="ECO:0000256" key="5">
    <source>
        <dbReference type="ARBA" id="ARBA00022553"/>
    </source>
</evidence>
<organism evidence="15 16">
    <name type="scientific">Gimibacter soli</name>
    <dbReference type="NCBI Taxonomy" id="3024400"/>
    <lineage>
        <taxon>Bacteria</taxon>
        <taxon>Pseudomonadati</taxon>
        <taxon>Pseudomonadota</taxon>
        <taxon>Alphaproteobacteria</taxon>
        <taxon>Kordiimonadales</taxon>
        <taxon>Temperatibacteraceae</taxon>
        <taxon>Gimibacter</taxon>
    </lineage>
</organism>
<evidence type="ECO:0000256" key="8">
    <source>
        <dbReference type="ARBA" id="ARBA00022777"/>
    </source>
</evidence>
<keyword evidence="7" id="KW-0547">Nucleotide-binding</keyword>
<dbReference type="SMART" id="SM00387">
    <property type="entry name" value="HATPase_c"/>
    <property type="match status" value="1"/>
</dbReference>
<keyword evidence="11 12" id="KW-0472">Membrane</keyword>
<dbReference type="InterPro" id="IPR005467">
    <property type="entry name" value="His_kinase_dom"/>
</dbReference>
<dbReference type="PRINTS" id="PR00344">
    <property type="entry name" value="BCTRLSENSOR"/>
</dbReference>
<dbReference type="CDD" id="cd00082">
    <property type="entry name" value="HisKA"/>
    <property type="match status" value="1"/>
</dbReference>
<dbReference type="EC" id="2.7.13.3" evidence="3"/>
<dbReference type="Gene3D" id="3.30.450.20">
    <property type="entry name" value="PAS domain"/>
    <property type="match status" value="1"/>
</dbReference>
<sequence>MEPADNSYKSLLSERSVIAVLSLLLILMWTLGLTTPATVITVGGAAFVLLVQLEGKRRLDILRARHTAHPEPEEVQTEGTMSMRAHALNGLPSPVLIVDDQHKIVFANDSATAFLGANLVDEDVFLFLRHPRIVQSVDAALTDGPQTAGSLRYTAAHDRSFDITIAPLAERSSRGGRQAMIYFYEVTSLLRTEQMRADFVANASHELRTPLSSVIGAIETIQGPARDDPDATQRFLSIMQKEAERMARLIDDLLSLSRIEMSRHVAPDTQFEIGLVIGNVINALVGQAGERDIVISNEVAAGLPSVRGDDDQITQVLLNLLMNAIKYANRGTTVHVKAELLSNGAKIRIAVADEGPGIAPEHLTRLTERFYRIDTARSRKMGGTGLGLAIVKHILLRHETNLDIRSEVGKGSSFAFALPVSKSDAK</sequence>
<dbReference type="AlphaFoldDB" id="A0AAF0BLC6"/>
<dbReference type="SUPFAM" id="SSF47384">
    <property type="entry name" value="Homodimeric domain of signal transducing histidine kinase"/>
    <property type="match status" value="1"/>
</dbReference>
<keyword evidence="16" id="KW-1185">Reference proteome</keyword>
<comment type="catalytic activity">
    <reaction evidence="1">
        <text>ATP + protein L-histidine = ADP + protein N-phospho-L-histidine.</text>
        <dbReference type="EC" id="2.7.13.3"/>
    </reaction>
</comment>
<dbReference type="CDD" id="cd00130">
    <property type="entry name" value="PAS"/>
    <property type="match status" value="1"/>
</dbReference>
<evidence type="ECO:0000259" key="13">
    <source>
        <dbReference type="PROSITE" id="PS50109"/>
    </source>
</evidence>
<evidence type="ECO:0000259" key="14">
    <source>
        <dbReference type="PROSITE" id="PS50112"/>
    </source>
</evidence>
<keyword evidence="9 15" id="KW-0067">ATP-binding</keyword>
<protein>
    <recommendedName>
        <fullName evidence="3">histidine kinase</fullName>
        <ecNumber evidence="3">2.7.13.3</ecNumber>
    </recommendedName>
</protein>
<dbReference type="Gene3D" id="3.30.565.10">
    <property type="entry name" value="Histidine kinase-like ATPase, C-terminal domain"/>
    <property type="match status" value="1"/>
</dbReference>
<dbReference type="KEGG" id="gso:PH603_10720"/>
<dbReference type="PROSITE" id="PS50112">
    <property type="entry name" value="PAS"/>
    <property type="match status" value="1"/>
</dbReference>
<dbReference type="SMART" id="SM00388">
    <property type="entry name" value="HisKA"/>
    <property type="match status" value="1"/>
</dbReference>
<keyword evidence="4" id="KW-1003">Cell membrane</keyword>
<dbReference type="Pfam" id="PF02518">
    <property type="entry name" value="HATPase_c"/>
    <property type="match status" value="1"/>
</dbReference>
<evidence type="ECO:0000256" key="1">
    <source>
        <dbReference type="ARBA" id="ARBA00000085"/>
    </source>
</evidence>
<feature type="transmembrane region" description="Helical" evidence="12">
    <location>
        <begin position="12"/>
        <end position="31"/>
    </location>
</feature>
<dbReference type="FunFam" id="3.30.565.10:FF:000006">
    <property type="entry name" value="Sensor histidine kinase WalK"/>
    <property type="match status" value="1"/>
</dbReference>
<comment type="subcellular location">
    <subcellularLocation>
        <location evidence="2">Cell membrane</location>
    </subcellularLocation>
</comment>
<dbReference type="FunFam" id="1.10.287.130:FF:000008">
    <property type="entry name" value="Two-component sensor histidine kinase"/>
    <property type="match status" value="1"/>
</dbReference>
<accession>A0AAF0BLC6</accession>
<gene>
    <name evidence="15" type="ORF">PH603_10720</name>
</gene>
<dbReference type="InterPro" id="IPR036097">
    <property type="entry name" value="HisK_dim/P_sf"/>
</dbReference>
<evidence type="ECO:0000313" key="16">
    <source>
        <dbReference type="Proteomes" id="UP001217500"/>
    </source>
</evidence>
<dbReference type="GO" id="GO:0004721">
    <property type="term" value="F:phosphoprotein phosphatase activity"/>
    <property type="evidence" value="ECO:0007669"/>
    <property type="project" value="TreeGrafter"/>
</dbReference>
<evidence type="ECO:0000256" key="2">
    <source>
        <dbReference type="ARBA" id="ARBA00004236"/>
    </source>
</evidence>
<dbReference type="PROSITE" id="PS50109">
    <property type="entry name" value="HIS_KIN"/>
    <property type="match status" value="1"/>
</dbReference>
<dbReference type="Pfam" id="PF00512">
    <property type="entry name" value="HisKA"/>
    <property type="match status" value="1"/>
</dbReference>
<dbReference type="PANTHER" id="PTHR45453">
    <property type="entry name" value="PHOSPHATE REGULON SENSOR PROTEIN PHOR"/>
    <property type="match status" value="1"/>
</dbReference>
<dbReference type="InterPro" id="IPR003594">
    <property type="entry name" value="HATPase_dom"/>
</dbReference>
<keyword evidence="12" id="KW-1133">Transmembrane helix</keyword>
<evidence type="ECO:0000256" key="7">
    <source>
        <dbReference type="ARBA" id="ARBA00022741"/>
    </source>
</evidence>
<keyword evidence="10" id="KW-0902">Two-component regulatory system</keyword>
<evidence type="ECO:0000313" key="15">
    <source>
        <dbReference type="EMBL" id="WCL53011.1"/>
    </source>
</evidence>
<evidence type="ECO:0000256" key="6">
    <source>
        <dbReference type="ARBA" id="ARBA00022679"/>
    </source>
</evidence>
<reference evidence="15" key="1">
    <citation type="submission" date="2023-01" db="EMBL/GenBank/DDBJ databases">
        <title>The genome sequence of Kordiimonadaceae bacterium 6D33.</title>
        <authorList>
            <person name="Liu Y."/>
        </authorList>
    </citation>
    <scope>NUCLEOTIDE SEQUENCE</scope>
    <source>
        <strain evidence="15">6D33</strain>
    </source>
</reference>
<keyword evidence="5" id="KW-0597">Phosphoprotein</keyword>
<dbReference type="InterPro" id="IPR000014">
    <property type="entry name" value="PAS"/>
</dbReference>
<dbReference type="Proteomes" id="UP001217500">
    <property type="component" value="Chromosome"/>
</dbReference>
<evidence type="ECO:0000256" key="11">
    <source>
        <dbReference type="ARBA" id="ARBA00023136"/>
    </source>
</evidence>
<dbReference type="Gene3D" id="1.10.287.130">
    <property type="match status" value="1"/>
</dbReference>
<dbReference type="InterPro" id="IPR003661">
    <property type="entry name" value="HisK_dim/P_dom"/>
</dbReference>
<dbReference type="GO" id="GO:0005886">
    <property type="term" value="C:plasma membrane"/>
    <property type="evidence" value="ECO:0007669"/>
    <property type="project" value="UniProtKB-SubCell"/>
</dbReference>
<keyword evidence="8" id="KW-0418">Kinase</keyword>
<evidence type="ECO:0000256" key="12">
    <source>
        <dbReference type="SAM" id="Phobius"/>
    </source>
</evidence>